<keyword evidence="3" id="KW-0399">Innate immunity</keyword>
<dbReference type="AlphaFoldDB" id="A0A1U9WTL7"/>
<dbReference type="GO" id="GO:0035325">
    <property type="term" value="F:Toll-like receptor binding"/>
    <property type="evidence" value="ECO:0007669"/>
    <property type="project" value="TreeGrafter"/>
</dbReference>
<reference evidence="8" key="1">
    <citation type="submission" date="2016-10" db="EMBL/GenBank/DDBJ databases">
        <authorList>
            <person name="de Groot N.N."/>
        </authorList>
    </citation>
    <scope>NUCLEOTIDE SEQUENCE</scope>
</reference>
<dbReference type="PROSITE" id="PS50017">
    <property type="entry name" value="DEATH_DOMAIN"/>
    <property type="match status" value="1"/>
</dbReference>
<keyword evidence="4" id="KW-0391">Immunity</keyword>
<dbReference type="InterPro" id="IPR000488">
    <property type="entry name" value="Death_dom"/>
</dbReference>
<dbReference type="Gene3D" id="3.40.50.10140">
    <property type="entry name" value="Toll/interleukin-1 receptor homology (TIR) domain"/>
    <property type="match status" value="1"/>
</dbReference>
<evidence type="ECO:0000256" key="2">
    <source>
        <dbReference type="ARBA" id="ARBA00022490"/>
    </source>
</evidence>
<comment type="subcellular location">
    <subcellularLocation>
        <location evidence="1">Cytoplasm</location>
    </subcellularLocation>
</comment>
<dbReference type="GO" id="GO:0045087">
    <property type="term" value="P:innate immune response"/>
    <property type="evidence" value="ECO:0007669"/>
    <property type="project" value="UniProtKB-KW"/>
</dbReference>
<dbReference type="GO" id="GO:0070976">
    <property type="term" value="F:TIR domain binding"/>
    <property type="evidence" value="ECO:0007669"/>
    <property type="project" value="InterPro"/>
</dbReference>
<dbReference type="EMBL" id="KX945390">
    <property type="protein sequence ID" value="AQY56781.1"/>
    <property type="molecule type" value="mRNA"/>
</dbReference>
<name>A0A1U9WTL7_SEPJA</name>
<dbReference type="PANTHER" id="PTHR15079:SF3">
    <property type="entry name" value="MYELOID DIFFERENTIATION PRIMARY RESPONSE PROTEIN MYD88"/>
    <property type="match status" value="1"/>
</dbReference>
<dbReference type="InterPro" id="IPR034249">
    <property type="entry name" value="MyD88_Death"/>
</dbReference>
<evidence type="ECO:0000259" key="6">
    <source>
        <dbReference type="PROSITE" id="PS50017"/>
    </source>
</evidence>
<dbReference type="GO" id="GO:0034142">
    <property type="term" value="P:toll-like receptor 4 signaling pathway"/>
    <property type="evidence" value="ECO:0007669"/>
    <property type="project" value="TreeGrafter"/>
</dbReference>
<feature type="domain" description="Death" evidence="6">
    <location>
        <begin position="53"/>
        <end position="118"/>
    </location>
</feature>
<dbReference type="GO" id="GO:0002755">
    <property type="term" value="P:MyD88-dependent toll-like receptor signaling pathway"/>
    <property type="evidence" value="ECO:0007669"/>
    <property type="project" value="InterPro"/>
</dbReference>
<dbReference type="InterPro" id="IPR017281">
    <property type="entry name" value="Myelin_different_resp_MyD88"/>
</dbReference>
<evidence type="ECO:0000313" key="8">
    <source>
        <dbReference type="EMBL" id="AQY56781.1"/>
    </source>
</evidence>
<dbReference type="GO" id="GO:0050830">
    <property type="term" value="P:defense response to Gram-positive bacterium"/>
    <property type="evidence" value="ECO:0007669"/>
    <property type="project" value="TreeGrafter"/>
</dbReference>
<dbReference type="SUPFAM" id="SSF47986">
    <property type="entry name" value="DEATH domain"/>
    <property type="match status" value="1"/>
</dbReference>
<proteinExistence type="evidence at transcript level"/>
<accession>A0A1U9WTL7</accession>
<dbReference type="InterPro" id="IPR000157">
    <property type="entry name" value="TIR_dom"/>
</dbReference>
<dbReference type="Gene3D" id="1.10.533.10">
    <property type="entry name" value="Death Domain, Fas"/>
    <property type="match status" value="1"/>
</dbReference>
<dbReference type="FunFam" id="3.40.50.10140:FF:000005">
    <property type="entry name" value="Myeloid differentiation primary response protein MyD88"/>
    <property type="match status" value="1"/>
</dbReference>
<dbReference type="InterPro" id="IPR035897">
    <property type="entry name" value="Toll_tir_struct_dom_sf"/>
</dbReference>
<feature type="domain" description="TIR" evidence="7">
    <location>
        <begin position="168"/>
        <end position="300"/>
    </location>
</feature>
<dbReference type="Pfam" id="PF00531">
    <property type="entry name" value="Death"/>
    <property type="match status" value="1"/>
</dbReference>
<dbReference type="GO" id="GO:0043123">
    <property type="term" value="P:positive regulation of canonical NF-kappaB signal transduction"/>
    <property type="evidence" value="ECO:0007669"/>
    <property type="project" value="InterPro"/>
</dbReference>
<sequence length="338" mass="38956">MANTEWKKLFNNWENNDFEFHFQNVLRVSSRRQLSLYMNMKSDLLSSTGMCPDFRGLAELVGFSYMDIKQFESASDPTAVLLDTWNSSYHETATIGKLCEMLAFLGRKDCITECQQCFEFDMNKYKEVTRANPVQVPTISQSLIKADEMSVNETDVITVEDVDTGQESFYDAFVCYSSCDLWFVMQMIEKLEAPPHKLKLCIVDRDVIPGASMHTVNAKLIEDRCRRIIAVISQNFLKSSECDFQLKFAHSISPGSRSKKLIPAIIEYCHYPQILKQITACDFTKTLVQDWTWNRLAHAIVAPFDFSSYSSDKNEMKNIHMKLPLVRRISREGQESQE</sequence>
<protein>
    <submittedName>
        <fullName evidence="8">Myeloid differentiation factor 88</fullName>
    </submittedName>
</protein>
<dbReference type="GO" id="GO:0008063">
    <property type="term" value="P:Toll signaling pathway"/>
    <property type="evidence" value="ECO:0007669"/>
    <property type="project" value="TreeGrafter"/>
</dbReference>
<dbReference type="GO" id="GO:0005886">
    <property type="term" value="C:plasma membrane"/>
    <property type="evidence" value="ECO:0007669"/>
    <property type="project" value="TreeGrafter"/>
</dbReference>
<dbReference type="SUPFAM" id="SSF52200">
    <property type="entry name" value="Toll/Interleukin receptor TIR domain"/>
    <property type="match status" value="1"/>
</dbReference>
<organism evidence="8">
    <name type="scientific">Sepiella japonica</name>
    <name type="common">Japanese spineless cuttlefish</name>
    <dbReference type="NCBI Taxonomy" id="279094"/>
    <lineage>
        <taxon>Eukaryota</taxon>
        <taxon>Metazoa</taxon>
        <taxon>Spiralia</taxon>
        <taxon>Lophotrochozoa</taxon>
        <taxon>Mollusca</taxon>
        <taxon>Cephalopoda</taxon>
        <taxon>Coleoidea</taxon>
        <taxon>Decapodiformes</taxon>
        <taxon>Sepiida</taxon>
        <taxon>Sepiina</taxon>
        <taxon>Sepiidae</taxon>
        <taxon>Sepiella</taxon>
    </lineage>
</organism>
<dbReference type="PANTHER" id="PTHR15079">
    <property type="entry name" value="MYD88"/>
    <property type="match status" value="1"/>
</dbReference>
<dbReference type="CDD" id="cd08312">
    <property type="entry name" value="Death_MyD88"/>
    <property type="match status" value="1"/>
</dbReference>
<dbReference type="GO" id="GO:0005737">
    <property type="term" value="C:cytoplasm"/>
    <property type="evidence" value="ECO:0007669"/>
    <property type="project" value="UniProtKB-SubCell"/>
</dbReference>
<keyword evidence="5" id="KW-0395">Inflammatory response</keyword>
<evidence type="ECO:0000259" key="7">
    <source>
        <dbReference type="PROSITE" id="PS50104"/>
    </source>
</evidence>
<evidence type="ECO:0000256" key="5">
    <source>
        <dbReference type="ARBA" id="ARBA00023198"/>
    </source>
</evidence>
<evidence type="ECO:0000256" key="3">
    <source>
        <dbReference type="ARBA" id="ARBA00022588"/>
    </source>
</evidence>
<evidence type="ECO:0000256" key="4">
    <source>
        <dbReference type="ARBA" id="ARBA00022859"/>
    </source>
</evidence>
<evidence type="ECO:0000256" key="1">
    <source>
        <dbReference type="ARBA" id="ARBA00004496"/>
    </source>
</evidence>
<dbReference type="PROSITE" id="PS50104">
    <property type="entry name" value="TIR"/>
    <property type="match status" value="1"/>
</dbReference>
<dbReference type="SMR" id="A0A1U9WTL7"/>
<keyword evidence="2" id="KW-0963">Cytoplasm</keyword>
<dbReference type="Pfam" id="PF13676">
    <property type="entry name" value="TIR_2"/>
    <property type="match status" value="1"/>
</dbReference>
<dbReference type="SMART" id="SM00255">
    <property type="entry name" value="TIR"/>
    <property type="match status" value="1"/>
</dbReference>
<dbReference type="InterPro" id="IPR011029">
    <property type="entry name" value="DEATH-like_dom_sf"/>
</dbReference>